<proteinExistence type="predicted"/>
<sequence length="820" mass="91937">MAPASQSPDEGRASEGEEDGAPLNPDDAAIVASLDEQMVLQRKNLAELRQFIESYADPLDDEADEPAGQAIGSAAGLATSSCDLADPVKYHDQVELLQQKIYEAIERAGASPEENGFAAGLDAASPSSMKPPKKARRPSPGVTQGTQSKGKKPANQATQPGLPTAFTHPIDASYKKPIMFHRVTCDDLDPKCHQRLYLDSPEYNRGHLTGNKAVSDVDQFLKQRENPPFAVYRAFQCSGSGFATMTQKMSPTHTDEVVSIINKDLLSIIKRLSKFTIDLPDDKHAKSERDNFHRDNLHMIPASYPHYFFYHHRREIYSKAAGAPDGSPIKLLAQWLQSGPISMYAECDNLFSKNLVSAKTVCWLFPIDGLCIVEKGHRKLGYVVDRVGVDKEGVMLSAWNWGFNGQYLFRMYTMLRLKNPTIASRASMKIEDLGMYPLGYGSDDLTQQLLQNGAKFWRLKDQGFHAYEGWDYNRETYYTADSRWMIDYDMWLEGEGRDEYAKNPKVPRKMEYDKWGDDLPASIEPTAIQQMLLPQGIQAYNLKELKWMYLSLDQIRPVTWNKDAFNRLILPQRTKTMLKALVMTKKPAAKPPGYAETPQDRANFLVSRNGRPLIMHFHGGPGTGKSFAAESLAEIAEMPIFRVTCGLMGLTYEATGEAIVRSLRLAQKWKSIVVFDGLDIFIEKGPGSDLKDNRPPSAFFDCIENHDGIIILTSSDAQRINEKYTSRCQVTVSFPPLDKPARRSVWKQCLDQLRAESASSVAQGIQSHLAALSCFQLNGKQIHHAVTTARQMALFEKSKLEFRHLKDAIEVATDSDRQSE</sequence>
<accession>A0ACA9TCB7</accession>
<evidence type="ECO:0000313" key="1">
    <source>
        <dbReference type="EMBL" id="CAG9938594.1"/>
    </source>
</evidence>
<protein>
    <submittedName>
        <fullName evidence="1">Uncharacterized protein</fullName>
    </submittedName>
</protein>
<comment type="caution">
    <text evidence="1">The sequence shown here is derived from an EMBL/GenBank/DDBJ whole genome shotgun (WGS) entry which is preliminary data.</text>
</comment>
<name>A0ACA9TCB7_BIOOC</name>
<reference evidence="1" key="1">
    <citation type="submission" date="2020-04" db="EMBL/GenBank/DDBJ databases">
        <authorList>
            <person name="Broberg M."/>
        </authorList>
    </citation>
    <scope>NUCLEOTIDE SEQUENCE</scope>
</reference>
<organism evidence="1 2">
    <name type="scientific">Clonostachys rosea f. rosea IK726</name>
    <dbReference type="NCBI Taxonomy" id="1349383"/>
    <lineage>
        <taxon>Eukaryota</taxon>
        <taxon>Fungi</taxon>
        <taxon>Dikarya</taxon>
        <taxon>Ascomycota</taxon>
        <taxon>Pezizomycotina</taxon>
        <taxon>Sordariomycetes</taxon>
        <taxon>Hypocreomycetidae</taxon>
        <taxon>Hypocreales</taxon>
        <taxon>Bionectriaceae</taxon>
        <taxon>Clonostachys</taxon>
    </lineage>
</organism>
<dbReference type="EMBL" id="CADEHS020000003">
    <property type="protein sequence ID" value="CAG9938594.1"/>
    <property type="molecule type" value="Genomic_DNA"/>
</dbReference>
<evidence type="ECO:0000313" key="2">
    <source>
        <dbReference type="Proteomes" id="UP000836387"/>
    </source>
</evidence>
<gene>
    <name evidence="1" type="ORF">CRV2_00007021</name>
</gene>
<dbReference type="Proteomes" id="UP000836387">
    <property type="component" value="Unassembled WGS sequence"/>
</dbReference>
<reference evidence="1" key="2">
    <citation type="submission" date="2021-10" db="EMBL/GenBank/DDBJ databases">
        <authorList>
            <person name="Piombo E."/>
        </authorList>
    </citation>
    <scope>NUCLEOTIDE SEQUENCE</scope>
</reference>
<keyword evidence="2" id="KW-1185">Reference proteome</keyword>